<organism evidence="2 3">
    <name type="scientific">Rhizophagus irregularis (strain DAOM 181602 / DAOM 197198 / MUCL 43194)</name>
    <name type="common">Arbuscular mycorrhizal fungus</name>
    <name type="synonym">Glomus intraradices</name>
    <dbReference type="NCBI Taxonomy" id="747089"/>
    <lineage>
        <taxon>Eukaryota</taxon>
        <taxon>Fungi</taxon>
        <taxon>Fungi incertae sedis</taxon>
        <taxon>Mucoromycota</taxon>
        <taxon>Glomeromycotina</taxon>
        <taxon>Glomeromycetes</taxon>
        <taxon>Glomerales</taxon>
        <taxon>Glomeraceae</taxon>
        <taxon>Rhizophagus</taxon>
    </lineage>
</organism>
<dbReference type="AlphaFoldDB" id="A0A2P4QXK3"/>
<feature type="region of interest" description="Disordered" evidence="1">
    <location>
        <begin position="110"/>
        <end position="132"/>
    </location>
</feature>
<protein>
    <submittedName>
        <fullName evidence="2">Uncharacterized protein</fullName>
    </submittedName>
</protein>
<feature type="compositionally biased region" description="Polar residues" evidence="1">
    <location>
        <begin position="114"/>
        <end position="124"/>
    </location>
</feature>
<dbReference type="VEuPathDB" id="FungiDB:RhiirFUN_019780"/>
<reference evidence="2 3" key="1">
    <citation type="journal article" date="2013" name="Proc. Natl. Acad. Sci. U.S.A.">
        <title>Genome of an arbuscular mycorrhizal fungus provides insight into the oldest plant symbiosis.</title>
        <authorList>
            <person name="Tisserant E."/>
            <person name="Malbreil M."/>
            <person name="Kuo A."/>
            <person name="Kohler A."/>
            <person name="Symeonidi A."/>
            <person name="Balestrini R."/>
            <person name="Charron P."/>
            <person name="Duensing N."/>
            <person name="Frei Dit Frey N."/>
            <person name="Gianinazzi-Pearson V."/>
            <person name="Gilbert L.B."/>
            <person name="Handa Y."/>
            <person name="Herr J.R."/>
            <person name="Hijri M."/>
            <person name="Koul R."/>
            <person name="Kawaguchi M."/>
            <person name="Krajinski F."/>
            <person name="Lammers P.J."/>
            <person name="Masclaux F.G."/>
            <person name="Murat C."/>
            <person name="Morin E."/>
            <person name="Ndikumana S."/>
            <person name="Pagni M."/>
            <person name="Petitpierre D."/>
            <person name="Requena N."/>
            <person name="Rosikiewicz P."/>
            <person name="Riley R."/>
            <person name="Saito K."/>
            <person name="San Clemente H."/>
            <person name="Shapiro H."/>
            <person name="van Tuinen D."/>
            <person name="Becard G."/>
            <person name="Bonfante P."/>
            <person name="Paszkowski U."/>
            <person name="Shachar-Hill Y.Y."/>
            <person name="Tuskan G.A."/>
            <person name="Young P.W."/>
            <person name="Sanders I.R."/>
            <person name="Henrissat B."/>
            <person name="Rensing S.A."/>
            <person name="Grigoriev I.V."/>
            <person name="Corradi N."/>
            <person name="Roux C."/>
            <person name="Martin F."/>
        </authorList>
    </citation>
    <scope>NUCLEOTIDE SEQUENCE [LARGE SCALE GENOMIC DNA]</scope>
    <source>
        <strain evidence="2 3">DAOM 197198</strain>
    </source>
</reference>
<name>A0A2P4QXK3_RHIID</name>
<reference evidence="2 3" key="2">
    <citation type="journal article" date="2018" name="New Phytol.">
        <title>High intraspecific genome diversity in the model arbuscular mycorrhizal symbiont Rhizophagus irregularis.</title>
        <authorList>
            <person name="Chen E.C.H."/>
            <person name="Morin E."/>
            <person name="Beaudet D."/>
            <person name="Noel J."/>
            <person name="Yildirir G."/>
            <person name="Ndikumana S."/>
            <person name="Charron P."/>
            <person name="St-Onge C."/>
            <person name="Giorgi J."/>
            <person name="Kruger M."/>
            <person name="Marton T."/>
            <person name="Ropars J."/>
            <person name="Grigoriev I.V."/>
            <person name="Hainaut M."/>
            <person name="Henrissat B."/>
            <person name="Roux C."/>
            <person name="Martin F."/>
            <person name="Corradi N."/>
        </authorList>
    </citation>
    <scope>NUCLEOTIDE SEQUENCE [LARGE SCALE GENOMIC DNA]</scope>
    <source>
        <strain evidence="2 3">DAOM 197198</strain>
    </source>
</reference>
<dbReference type="Proteomes" id="UP000018888">
    <property type="component" value="Unassembled WGS sequence"/>
</dbReference>
<sequence>MVFYRCTYIHRSGKICNRGCYHPEECFIHRNSPSQVFCKECGKLSYSRYGYCDDHARKHRKREQYHQKRMVDLASAEILVEASDADDRLFRNSKPKETFLDEPIVCVTGATGVTGENPSDTSDTNQERNEIA</sequence>
<evidence type="ECO:0000256" key="1">
    <source>
        <dbReference type="SAM" id="MobiDB-lite"/>
    </source>
</evidence>
<evidence type="ECO:0000313" key="3">
    <source>
        <dbReference type="Proteomes" id="UP000018888"/>
    </source>
</evidence>
<proteinExistence type="predicted"/>
<accession>A0A2P4QXK3</accession>
<evidence type="ECO:0000313" key="2">
    <source>
        <dbReference type="EMBL" id="POG82380.1"/>
    </source>
</evidence>
<keyword evidence="3" id="KW-1185">Reference proteome</keyword>
<dbReference type="EMBL" id="AUPC02000005">
    <property type="protein sequence ID" value="POG82380.1"/>
    <property type="molecule type" value="Genomic_DNA"/>
</dbReference>
<comment type="caution">
    <text evidence="2">The sequence shown here is derived from an EMBL/GenBank/DDBJ whole genome shotgun (WGS) entry which is preliminary data.</text>
</comment>
<gene>
    <name evidence="2" type="ORF">GLOIN_2v1762186</name>
</gene>